<proteinExistence type="predicted"/>
<dbReference type="GO" id="GO:0008270">
    <property type="term" value="F:zinc ion binding"/>
    <property type="evidence" value="ECO:0007669"/>
    <property type="project" value="InterPro"/>
</dbReference>
<dbReference type="InterPro" id="IPR006564">
    <property type="entry name" value="Znf_PMZ"/>
</dbReference>
<evidence type="ECO:0000313" key="2">
    <source>
        <dbReference type="EMBL" id="KAK2652662.1"/>
    </source>
</evidence>
<accession>A0AAE0CIQ8</accession>
<gene>
    <name evidence="2" type="ORF">Ddye_012518</name>
</gene>
<evidence type="ECO:0000313" key="3">
    <source>
        <dbReference type="Proteomes" id="UP001280121"/>
    </source>
</evidence>
<keyword evidence="3" id="KW-1185">Reference proteome</keyword>
<evidence type="ECO:0000259" key="1">
    <source>
        <dbReference type="SMART" id="SM00575"/>
    </source>
</evidence>
<dbReference type="PANTHER" id="PTHR31973">
    <property type="entry name" value="POLYPROTEIN, PUTATIVE-RELATED"/>
    <property type="match status" value="1"/>
</dbReference>
<dbReference type="EMBL" id="JANJYI010000004">
    <property type="protein sequence ID" value="KAK2652662.1"/>
    <property type="molecule type" value="Genomic_DNA"/>
</dbReference>
<reference evidence="2" key="1">
    <citation type="journal article" date="2023" name="Plant J.">
        <title>Genome sequences and population genomics provide insights into the demographic history, inbreeding, and mutation load of two 'living fossil' tree species of Dipteronia.</title>
        <authorList>
            <person name="Feng Y."/>
            <person name="Comes H.P."/>
            <person name="Chen J."/>
            <person name="Zhu S."/>
            <person name="Lu R."/>
            <person name="Zhang X."/>
            <person name="Li P."/>
            <person name="Qiu J."/>
            <person name="Olsen K.M."/>
            <person name="Qiu Y."/>
        </authorList>
    </citation>
    <scope>NUCLEOTIDE SEQUENCE</scope>
    <source>
        <strain evidence="2">KIB01</strain>
    </source>
</reference>
<feature type="domain" description="Zinc finger PMZ-type" evidence="1">
    <location>
        <begin position="285"/>
        <end position="312"/>
    </location>
</feature>
<dbReference type="SMART" id="SM00575">
    <property type="entry name" value="ZnF_PMZ"/>
    <property type="match status" value="1"/>
</dbReference>
<dbReference type="PANTHER" id="PTHR31973:SF187">
    <property type="entry name" value="MUTATOR TRANSPOSASE MUDRA PROTEIN"/>
    <property type="match status" value="1"/>
</dbReference>
<dbReference type="AlphaFoldDB" id="A0AAE0CIQ8"/>
<dbReference type="Proteomes" id="UP001280121">
    <property type="component" value="Unassembled WGS sequence"/>
</dbReference>
<sequence length="342" mass="40140">MRQNFGWKVKRSNKTTLHLVCLMGNCTSKLRAVRRDEETCFQVRSFVNEHTGPLEEIHRRHRQANAVIIGEVIAPRIQQQDGRLMHLKDIIVDMKSIKAQSTLDYALSLTYGTHEKTFQLLTSFGYVLERKNPDTFTDLQCNEDGKFLYFFMSIGASLRGIRTFMHPDVAVIINKAAHAYNEFEYNQHMEELRNLHKNAYDYVIDASPHKWSCVHCPERRNMLQRWLHDRYRAAQFIRQQLNDATHLVILKRVEKCGFMTVNLVDWNVFSVKRSEKQWTVDLAHKTCTCNKFQMDHFPYSHALEAVRERNLDLTSLCLDYYKRQTLIDTYSVPIIPVGHPST</sequence>
<protein>
    <recommendedName>
        <fullName evidence="1">Zinc finger PMZ-type domain-containing protein</fullName>
    </recommendedName>
</protein>
<comment type="caution">
    <text evidence="2">The sequence shown here is derived from an EMBL/GenBank/DDBJ whole genome shotgun (WGS) entry which is preliminary data.</text>
</comment>
<name>A0AAE0CIQ8_9ROSI</name>
<organism evidence="2 3">
    <name type="scientific">Dipteronia dyeriana</name>
    <dbReference type="NCBI Taxonomy" id="168575"/>
    <lineage>
        <taxon>Eukaryota</taxon>
        <taxon>Viridiplantae</taxon>
        <taxon>Streptophyta</taxon>
        <taxon>Embryophyta</taxon>
        <taxon>Tracheophyta</taxon>
        <taxon>Spermatophyta</taxon>
        <taxon>Magnoliopsida</taxon>
        <taxon>eudicotyledons</taxon>
        <taxon>Gunneridae</taxon>
        <taxon>Pentapetalae</taxon>
        <taxon>rosids</taxon>
        <taxon>malvids</taxon>
        <taxon>Sapindales</taxon>
        <taxon>Sapindaceae</taxon>
        <taxon>Hippocastanoideae</taxon>
        <taxon>Acereae</taxon>
        <taxon>Dipteronia</taxon>
    </lineage>
</organism>